<proteinExistence type="predicted"/>
<evidence type="ECO:0000313" key="1">
    <source>
        <dbReference type="EMBL" id="CAG8771606.1"/>
    </source>
</evidence>
<gene>
    <name evidence="1" type="ORF">DERYTH_LOCUS18748</name>
</gene>
<evidence type="ECO:0000313" key="2">
    <source>
        <dbReference type="Proteomes" id="UP000789405"/>
    </source>
</evidence>
<dbReference type="EMBL" id="CAJVPY010019452">
    <property type="protein sequence ID" value="CAG8771606.1"/>
    <property type="molecule type" value="Genomic_DNA"/>
</dbReference>
<organism evidence="1 2">
    <name type="scientific">Dentiscutata erythropus</name>
    <dbReference type="NCBI Taxonomy" id="1348616"/>
    <lineage>
        <taxon>Eukaryota</taxon>
        <taxon>Fungi</taxon>
        <taxon>Fungi incertae sedis</taxon>
        <taxon>Mucoromycota</taxon>
        <taxon>Glomeromycotina</taxon>
        <taxon>Glomeromycetes</taxon>
        <taxon>Diversisporales</taxon>
        <taxon>Gigasporaceae</taxon>
        <taxon>Dentiscutata</taxon>
    </lineage>
</organism>
<accession>A0A9N9JAG1</accession>
<sequence length="45" mass="5054">AKQRGIHNMRVISKVTGMLWCVESDHRQSKICDISGLVLQIVATM</sequence>
<comment type="caution">
    <text evidence="1">The sequence shown here is derived from an EMBL/GenBank/DDBJ whole genome shotgun (WGS) entry which is preliminary data.</text>
</comment>
<dbReference type="Proteomes" id="UP000789405">
    <property type="component" value="Unassembled WGS sequence"/>
</dbReference>
<name>A0A9N9JAG1_9GLOM</name>
<feature type="non-terminal residue" evidence="1">
    <location>
        <position position="1"/>
    </location>
</feature>
<protein>
    <submittedName>
        <fullName evidence="1">14236_t:CDS:1</fullName>
    </submittedName>
</protein>
<keyword evidence="2" id="KW-1185">Reference proteome</keyword>
<reference evidence="1" key="1">
    <citation type="submission" date="2021-06" db="EMBL/GenBank/DDBJ databases">
        <authorList>
            <person name="Kallberg Y."/>
            <person name="Tangrot J."/>
            <person name="Rosling A."/>
        </authorList>
    </citation>
    <scope>NUCLEOTIDE SEQUENCE</scope>
    <source>
        <strain evidence="1">MA453B</strain>
    </source>
</reference>
<dbReference type="AlphaFoldDB" id="A0A9N9JAG1"/>